<dbReference type="GO" id="GO:0016279">
    <property type="term" value="F:protein-lysine N-methyltransferase activity"/>
    <property type="evidence" value="ECO:0007669"/>
    <property type="project" value="TreeGrafter"/>
</dbReference>
<dbReference type="CDD" id="cd10527">
    <property type="entry name" value="SET_LSMT"/>
    <property type="match status" value="1"/>
</dbReference>
<protein>
    <submittedName>
        <fullName evidence="1">SET domain-containing protein</fullName>
    </submittedName>
</protein>
<dbReference type="RefSeq" id="XP_062644966.1">
    <property type="nucleotide sequence ID" value="XM_062790683.1"/>
</dbReference>
<sequence>MNGHESPLDILPDWCVRHRVGVHAAIKAVDIAGRGNGWIISGKEALSNASDNTALLHIPREVILSAEYVVDYASGNDRFRRLLEGLPKFQSEPRLLILLFLLSQLVHHRLPEQVNESKEGQHEPWRQYISVQPSDVPVPTMWSDVEVSLLKGTSLEFTLAAKLVLLAKEFELITVRAQETGFWQEMLSEKRVSLRDWIWLDALFRSRSFELPLSGPSMVPCVDLANHSHENAAYFEQDIETGTVTMLLRNDKFSTMSVGDEVTISYGRDKPAAEMLFNYGFIDVSQPPFGGQRLVLSLDDISLWEDWARKDPFLTVKRELFSDAPMLCLDMDHAGAARWTCPFAYIVCVQQEDGFGFERMEDGHGTGRCTMSWQGKDISRMAGMLDLWLNTREELRNVIQGRVVAILLCVVTHQLKRLRYNGEVQVAVEEAEERGRASVLRSVKQLREVELAILERSLRAIVAEKEKLLQDGVDVKTIYWH</sequence>
<dbReference type="GeneID" id="87827453"/>
<dbReference type="EMBL" id="MU853234">
    <property type="protein sequence ID" value="KAK4121195.1"/>
    <property type="molecule type" value="Genomic_DNA"/>
</dbReference>
<comment type="caution">
    <text evidence="1">The sequence shown here is derived from an EMBL/GenBank/DDBJ whole genome shotgun (WGS) entry which is preliminary data.</text>
</comment>
<dbReference type="Proteomes" id="UP001302602">
    <property type="component" value="Unassembled WGS sequence"/>
</dbReference>
<evidence type="ECO:0000313" key="2">
    <source>
        <dbReference type="Proteomes" id="UP001302602"/>
    </source>
</evidence>
<dbReference type="Gene3D" id="3.90.1410.10">
    <property type="entry name" value="set domain protein methyltransferase, domain 1"/>
    <property type="match status" value="1"/>
</dbReference>
<organism evidence="1 2">
    <name type="scientific">Parathielavia appendiculata</name>
    <dbReference type="NCBI Taxonomy" id="2587402"/>
    <lineage>
        <taxon>Eukaryota</taxon>
        <taxon>Fungi</taxon>
        <taxon>Dikarya</taxon>
        <taxon>Ascomycota</taxon>
        <taxon>Pezizomycotina</taxon>
        <taxon>Sordariomycetes</taxon>
        <taxon>Sordariomycetidae</taxon>
        <taxon>Sordariales</taxon>
        <taxon>Chaetomiaceae</taxon>
        <taxon>Parathielavia</taxon>
    </lineage>
</organism>
<name>A0AAN6TVX1_9PEZI</name>
<accession>A0AAN6TVX1</accession>
<dbReference type="GO" id="GO:0005634">
    <property type="term" value="C:nucleus"/>
    <property type="evidence" value="ECO:0007669"/>
    <property type="project" value="TreeGrafter"/>
</dbReference>
<dbReference type="PANTHER" id="PTHR13271">
    <property type="entry name" value="UNCHARACTERIZED PUTATIVE METHYLTRANSFERASE"/>
    <property type="match status" value="1"/>
</dbReference>
<keyword evidence="2" id="KW-1185">Reference proteome</keyword>
<reference evidence="1" key="2">
    <citation type="submission" date="2023-05" db="EMBL/GenBank/DDBJ databases">
        <authorList>
            <consortium name="Lawrence Berkeley National Laboratory"/>
            <person name="Steindorff A."/>
            <person name="Hensen N."/>
            <person name="Bonometti L."/>
            <person name="Westerberg I."/>
            <person name="Brannstrom I.O."/>
            <person name="Guillou S."/>
            <person name="Cros-Aarteil S."/>
            <person name="Calhoun S."/>
            <person name="Haridas S."/>
            <person name="Kuo A."/>
            <person name="Mondo S."/>
            <person name="Pangilinan J."/>
            <person name="Riley R."/>
            <person name="Labutti K."/>
            <person name="Andreopoulos B."/>
            <person name="Lipzen A."/>
            <person name="Chen C."/>
            <person name="Yanf M."/>
            <person name="Daum C."/>
            <person name="Ng V."/>
            <person name="Clum A."/>
            <person name="Ohm R."/>
            <person name="Martin F."/>
            <person name="Silar P."/>
            <person name="Natvig D."/>
            <person name="Lalanne C."/>
            <person name="Gautier V."/>
            <person name="Ament-Velasquez S.L."/>
            <person name="Kruys A."/>
            <person name="Hutchinson M.I."/>
            <person name="Powell A.J."/>
            <person name="Barry K."/>
            <person name="Miller A.N."/>
            <person name="Grigoriev I.V."/>
            <person name="Debuchy R."/>
            <person name="Gladieux P."/>
            <person name="Thoren M.H."/>
            <person name="Johannesson H."/>
        </authorList>
    </citation>
    <scope>NUCLEOTIDE SEQUENCE</scope>
    <source>
        <strain evidence="1">CBS 731.68</strain>
    </source>
</reference>
<dbReference type="InterPro" id="IPR050600">
    <property type="entry name" value="SETD3_SETD6_MTase"/>
</dbReference>
<proteinExistence type="predicted"/>
<dbReference type="AlphaFoldDB" id="A0AAN6TVX1"/>
<dbReference type="PANTHER" id="PTHR13271:SF76">
    <property type="entry name" value="SET DOMAIN-CONTAINING PROTEIN 8"/>
    <property type="match status" value="1"/>
</dbReference>
<gene>
    <name evidence="1" type="ORF">N657DRAFT_623379</name>
</gene>
<dbReference type="SUPFAM" id="SSF82199">
    <property type="entry name" value="SET domain"/>
    <property type="match status" value="1"/>
</dbReference>
<reference evidence="1" key="1">
    <citation type="journal article" date="2023" name="Mol. Phylogenet. Evol.">
        <title>Genome-scale phylogeny and comparative genomics of the fungal order Sordariales.</title>
        <authorList>
            <person name="Hensen N."/>
            <person name="Bonometti L."/>
            <person name="Westerberg I."/>
            <person name="Brannstrom I.O."/>
            <person name="Guillou S."/>
            <person name="Cros-Aarteil S."/>
            <person name="Calhoun S."/>
            <person name="Haridas S."/>
            <person name="Kuo A."/>
            <person name="Mondo S."/>
            <person name="Pangilinan J."/>
            <person name="Riley R."/>
            <person name="LaButti K."/>
            <person name="Andreopoulos B."/>
            <person name="Lipzen A."/>
            <person name="Chen C."/>
            <person name="Yan M."/>
            <person name="Daum C."/>
            <person name="Ng V."/>
            <person name="Clum A."/>
            <person name="Steindorff A."/>
            <person name="Ohm R.A."/>
            <person name="Martin F."/>
            <person name="Silar P."/>
            <person name="Natvig D.O."/>
            <person name="Lalanne C."/>
            <person name="Gautier V."/>
            <person name="Ament-Velasquez S.L."/>
            <person name="Kruys A."/>
            <person name="Hutchinson M.I."/>
            <person name="Powell A.J."/>
            <person name="Barry K."/>
            <person name="Miller A.N."/>
            <person name="Grigoriev I.V."/>
            <person name="Debuchy R."/>
            <person name="Gladieux P."/>
            <person name="Hiltunen Thoren M."/>
            <person name="Johannesson H."/>
        </authorList>
    </citation>
    <scope>NUCLEOTIDE SEQUENCE</scope>
    <source>
        <strain evidence="1">CBS 731.68</strain>
    </source>
</reference>
<evidence type="ECO:0000313" key="1">
    <source>
        <dbReference type="EMBL" id="KAK4121195.1"/>
    </source>
</evidence>
<dbReference type="InterPro" id="IPR046341">
    <property type="entry name" value="SET_dom_sf"/>
</dbReference>